<protein>
    <submittedName>
        <fullName evidence="5">EF hand family protein</fullName>
    </submittedName>
</protein>
<dbReference type="Gene3D" id="1.10.238.10">
    <property type="entry name" value="EF-hand"/>
    <property type="match status" value="2"/>
</dbReference>
<dbReference type="RefSeq" id="XP_001312693.1">
    <property type="nucleotide sequence ID" value="XM_001312692.1"/>
</dbReference>
<evidence type="ECO:0000313" key="5">
    <source>
        <dbReference type="EMBL" id="EAX99763.1"/>
    </source>
</evidence>
<evidence type="ECO:0000259" key="4">
    <source>
        <dbReference type="PROSITE" id="PS50222"/>
    </source>
</evidence>
<dbReference type="InterPro" id="IPR018247">
    <property type="entry name" value="EF_Hand_1_Ca_BS"/>
</dbReference>
<dbReference type="eggNOG" id="KOG0028">
    <property type="taxonomic scope" value="Eukaryota"/>
</dbReference>
<proteinExistence type="predicted"/>
<accession>A2F5R3</accession>
<dbReference type="InterPro" id="IPR051581">
    <property type="entry name" value="Ca-bind"/>
</dbReference>
<sequence>MEPKLETEANEEVLKQLKELFDMVDKDNSGAIDYHEMCYFLNELGIKSPSFFSVLIWYITDKNGDDLLSYDEFKVLVLNLPKIEKLPEFVATLAFIKLDKDHSNSLDLDEMTKLFNDLNNHISKEEIIKIFNHFDKDHSGTIDLKEFKRFIRRIAKT</sequence>
<dbReference type="VEuPathDB" id="TrichDB:TVAGG3_0977490"/>
<feature type="domain" description="EF-hand" evidence="4">
    <location>
        <begin position="12"/>
        <end position="47"/>
    </location>
</feature>
<reference evidence="5" key="2">
    <citation type="journal article" date="2007" name="Science">
        <title>Draft genome sequence of the sexually transmitted pathogen Trichomonas vaginalis.</title>
        <authorList>
            <person name="Carlton J.M."/>
            <person name="Hirt R.P."/>
            <person name="Silva J.C."/>
            <person name="Delcher A.L."/>
            <person name="Schatz M."/>
            <person name="Zhao Q."/>
            <person name="Wortman J.R."/>
            <person name="Bidwell S.L."/>
            <person name="Alsmark U.C.M."/>
            <person name="Besteiro S."/>
            <person name="Sicheritz-Ponten T."/>
            <person name="Noel C.J."/>
            <person name="Dacks J.B."/>
            <person name="Foster P.G."/>
            <person name="Simillion C."/>
            <person name="Van de Peer Y."/>
            <person name="Miranda-Saavedra D."/>
            <person name="Barton G.J."/>
            <person name="Westrop G.D."/>
            <person name="Mueller S."/>
            <person name="Dessi D."/>
            <person name="Fiori P.L."/>
            <person name="Ren Q."/>
            <person name="Paulsen I."/>
            <person name="Zhang H."/>
            <person name="Bastida-Corcuera F.D."/>
            <person name="Simoes-Barbosa A."/>
            <person name="Brown M.T."/>
            <person name="Hayes R.D."/>
            <person name="Mukherjee M."/>
            <person name="Okumura C.Y."/>
            <person name="Schneider R."/>
            <person name="Smith A.J."/>
            <person name="Vanacova S."/>
            <person name="Villalvazo M."/>
            <person name="Haas B.J."/>
            <person name="Pertea M."/>
            <person name="Feldblyum T.V."/>
            <person name="Utterback T.R."/>
            <person name="Shu C.L."/>
            <person name="Osoegawa K."/>
            <person name="de Jong P.J."/>
            <person name="Hrdy I."/>
            <person name="Horvathova L."/>
            <person name="Zubacova Z."/>
            <person name="Dolezal P."/>
            <person name="Malik S.B."/>
            <person name="Logsdon J.M. Jr."/>
            <person name="Henze K."/>
            <person name="Gupta A."/>
            <person name="Wang C.C."/>
            <person name="Dunne R.L."/>
            <person name="Upcroft J.A."/>
            <person name="Upcroft P."/>
            <person name="White O."/>
            <person name="Salzberg S.L."/>
            <person name="Tang P."/>
            <person name="Chiu C.-H."/>
            <person name="Lee Y.-S."/>
            <person name="Embley T.M."/>
            <person name="Coombs G.H."/>
            <person name="Mottram J.C."/>
            <person name="Tachezy J."/>
            <person name="Fraser-Liggett C.M."/>
            <person name="Johnson P.J."/>
        </authorList>
    </citation>
    <scope>NUCLEOTIDE SEQUENCE [LARGE SCALE GENOMIC DNA]</scope>
    <source>
        <strain evidence="5">G3</strain>
    </source>
</reference>
<keyword evidence="1" id="KW-0479">Metal-binding</keyword>
<dbReference type="PANTHER" id="PTHR34524">
    <property type="entry name" value="CALCYPHOSIN"/>
    <property type="match status" value="1"/>
</dbReference>
<dbReference type="Pfam" id="PF13499">
    <property type="entry name" value="EF-hand_7"/>
    <property type="match status" value="2"/>
</dbReference>
<reference evidence="5" key="1">
    <citation type="submission" date="2006-10" db="EMBL/GenBank/DDBJ databases">
        <authorList>
            <person name="Amadeo P."/>
            <person name="Zhao Q."/>
            <person name="Wortman J."/>
            <person name="Fraser-Liggett C."/>
            <person name="Carlton J."/>
        </authorList>
    </citation>
    <scope>NUCLEOTIDE SEQUENCE</scope>
    <source>
        <strain evidence="5">G3</strain>
    </source>
</reference>
<evidence type="ECO:0000256" key="3">
    <source>
        <dbReference type="ARBA" id="ARBA00022837"/>
    </source>
</evidence>
<dbReference type="SMR" id="A2F5R3"/>
<dbReference type="InParanoid" id="A2F5R3"/>
<keyword evidence="6" id="KW-1185">Reference proteome</keyword>
<keyword evidence="3" id="KW-0106">Calcium</keyword>
<keyword evidence="2" id="KW-0677">Repeat</keyword>
<dbReference type="GO" id="GO:0005509">
    <property type="term" value="F:calcium ion binding"/>
    <property type="evidence" value="ECO:0007669"/>
    <property type="project" value="InterPro"/>
</dbReference>
<name>A2F5R3_TRIV3</name>
<dbReference type="InterPro" id="IPR002048">
    <property type="entry name" value="EF_hand_dom"/>
</dbReference>
<feature type="domain" description="EF-hand" evidence="4">
    <location>
        <begin position="86"/>
        <end position="121"/>
    </location>
</feature>
<evidence type="ECO:0000256" key="2">
    <source>
        <dbReference type="ARBA" id="ARBA00022737"/>
    </source>
</evidence>
<dbReference type="PROSITE" id="PS50222">
    <property type="entry name" value="EF_HAND_2"/>
    <property type="match status" value="3"/>
</dbReference>
<dbReference type="InterPro" id="IPR011992">
    <property type="entry name" value="EF-hand-dom_pair"/>
</dbReference>
<evidence type="ECO:0000256" key="1">
    <source>
        <dbReference type="ARBA" id="ARBA00022723"/>
    </source>
</evidence>
<feature type="domain" description="EF-hand" evidence="4">
    <location>
        <begin position="122"/>
        <end position="157"/>
    </location>
</feature>
<dbReference type="STRING" id="5722.A2F5R3"/>
<dbReference type="SMART" id="SM00054">
    <property type="entry name" value="EFh"/>
    <property type="match status" value="4"/>
</dbReference>
<dbReference type="EMBL" id="DS113626">
    <property type="protein sequence ID" value="EAX99763.1"/>
    <property type="molecule type" value="Genomic_DNA"/>
</dbReference>
<evidence type="ECO:0000313" key="6">
    <source>
        <dbReference type="Proteomes" id="UP000001542"/>
    </source>
</evidence>
<organism evidence="5 6">
    <name type="scientific">Trichomonas vaginalis (strain ATCC PRA-98 / G3)</name>
    <dbReference type="NCBI Taxonomy" id="412133"/>
    <lineage>
        <taxon>Eukaryota</taxon>
        <taxon>Metamonada</taxon>
        <taxon>Parabasalia</taxon>
        <taxon>Trichomonadida</taxon>
        <taxon>Trichomonadidae</taxon>
        <taxon>Trichomonas</taxon>
    </lineage>
</organism>
<dbReference type="KEGG" id="tva:4757589"/>
<dbReference type="PANTHER" id="PTHR34524:SF6">
    <property type="entry name" value="CALCYPHOSINE LIKE"/>
    <property type="match status" value="1"/>
</dbReference>
<dbReference type="SUPFAM" id="SSF47473">
    <property type="entry name" value="EF-hand"/>
    <property type="match status" value="1"/>
</dbReference>
<dbReference type="VEuPathDB" id="TrichDB:TVAG_367580"/>
<dbReference type="OrthoDB" id="25852at2759"/>
<gene>
    <name evidence="5" type="ORF">TVAG_367580</name>
</gene>
<dbReference type="Proteomes" id="UP000001542">
    <property type="component" value="Unassembled WGS sequence"/>
</dbReference>
<dbReference type="PROSITE" id="PS00018">
    <property type="entry name" value="EF_HAND_1"/>
    <property type="match status" value="4"/>
</dbReference>
<dbReference type="AlphaFoldDB" id="A2F5R3"/>